<feature type="compositionally biased region" description="Polar residues" evidence="4">
    <location>
        <begin position="10"/>
        <end position="19"/>
    </location>
</feature>
<keyword evidence="3" id="KW-0862">Zinc</keyword>
<evidence type="ECO:0000259" key="6">
    <source>
        <dbReference type="PROSITE" id="PS51292"/>
    </source>
</evidence>
<dbReference type="GO" id="GO:0008270">
    <property type="term" value="F:zinc ion binding"/>
    <property type="evidence" value="ECO:0007669"/>
    <property type="project" value="UniProtKB-KW"/>
</dbReference>
<keyword evidence="5" id="KW-0812">Transmembrane</keyword>
<name>A0A1D2A9Y4_AUXPR</name>
<organism evidence="7">
    <name type="scientific">Auxenochlorella protothecoides</name>
    <name type="common">Green microalga</name>
    <name type="synonym">Chlorella protothecoides</name>
    <dbReference type="NCBI Taxonomy" id="3075"/>
    <lineage>
        <taxon>Eukaryota</taxon>
        <taxon>Viridiplantae</taxon>
        <taxon>Chlorophyta</taxon>
        <taxon>core chlorophytes</taxon>
        <taxon>Trebouxiophyceae</taxon>
        <taxon>Chlorellales</taxon>
        <taxon>Chlorellaceae</taxon>
        <taxon>Auxenochlorella</taxon>
    </lineage>
</organism>
<dbReference type="PANTHER" id="PTHR46158:SF1">
    <property type="entry name" value="RING_U-BOX SUPERFAMILY PROTEIN"/>
    <property type="match status" value="1"/>
</dbReference>
<evidence type="ECO:0000256" key="4">
    <source>
        <dbReference type="SAM" id="MobiDB-lite"/>
    </source>
</evidence>
<dbReference type="PANTHER" id="PTHR46158">
    <property type="entry name" value="OS02G0165000 PROTEIN"/>
    <property type="match status" value="1"/>
</dbReference>
<dbReference type="SMART" id="SM00744">
    <property type="entry name" value="RINGv"/>
    <property type="match status" value="1"/>
</dbReference>
<accession>A0A1D2A9Y4</accession>
<feature type="transmembrane region" description="Helical" evidence="5">
    <location>
        <begin position="252"/>
        <end position="272"/>
    </location>
</feature>
<feature type="domain" description="RING-CH-type" evidence="6">
    <location>
        <begin position="126"/>
        <end position="192"/>
    </location>
</feature>
<feature type="compositionally biased region" description="Basic and acidic residues" evidence="4">
    <location>
        <begin position="107"/>
        <end position="117"/>
    </location>
</feature>
<reference evidence="7" key="1">
    <citation type="submission" date="2015-08" db="EMBL/GenBank/DDBJ databases">
        <authorList>
            <person name="Babu N.S."/>
            <person name="Beckwith C.J."/>
            <person name="Beseler K.G."/>
            <person name="Brison A."/>
            <person name="Carone J.V."/>
            <person name="Caskin T.P."/>
            <person name="Diamond M."/>
            <person name="Durham M.E."/>
            <person name="Foxe J.M."/>
            <person name="Go M."/>
            <person name="Henderson B.A."/>
            <person name="Jones I.B."/>
            <person name="McGettigan J.A."/>
            <person name="Micheletti S.J."/>
            <person name="Nasrallah M.E."/>
            <person name="Ortiz D."/>
            <person name="Piller C.R."/>
            <person name="Privatt S.R."/>
            <person name="Schneider S.L."/>
            <person name="Sharp S."/>
            <person name="Smith T.C."/>
            <person name="Stanton J.D."/>
            <person name="Ullery H.E."/>
            <person name="Wilson R.J."/>
            <person name="Serrano M.G."/>
            <person name="Buck G."/>
            <person name="Lee V."/>
            <person name="Wang Y."/>
            <person name="Carvalho R."/>
            <person name="Voegtly L."/>
            <person name="Shi R."/>
            <person name="Duckworth R."/>
            <person name="Johnson A."/>
            <person name="Loviza R."/>
            <person name="Walstead R."/>
            <person name="Shah Z."/>
            <person name="Kiflezghi M."/>
            <person name="Wade K."/>
            <person name="Ball S.L."/>
            <person name="Bradley K.W."/>
            <person name="Asai D.J."/>
            <person name="Bowman C.A."/>
            <person name="Russell D.A."/>
            <person name="Pope W.H."/>
            <person name="Jacobs-Sera D."/>
            <person name="Hendrix R.W."/>
            <person name="Hatfull G.F."/>
        </authorList>
    </citation>
    <scope>NUCLEOTIDE SEQUENCE</scope>
</reference>
<feature type="region of interest" description="Disordered" evidence="4">
    <location>
        <begin position="59"/>
        <end position="80"/>
    </location>
</feature>
<feature type="region of interest" description="Disordered" evidence="4">
    <location>
        <begin position="99"/>
        <end position="124"/>
    </location>
</feature>
<proteinExistence type="predicted"/>
<evidence type="ECO:0000256" key="2">
    <source>
        <dbReference type="ARBA" id="ARBA00022771"/>
    </source>
</evidence>
<keyword evidence="2" id="KW-0863">Zinc-finger</keyword>
<feature type="region of interest" description="Disordered" evidence="4">
    <location>
        <begin position="1"/>
        <end position="47"/>
    </location>
</feature>
<dbReference type="AlphaFoldDB" id="A0A1D2A9Y4"/>
<dbReference type="Gene3D" id="3.30.40.10">
    <property type="entry name" value="Zinc/RING finger domain, C3HC4 (zinc finger)"/>
    <property type="match status" value="1"/>
</dbReference>
<evidence type="ECO:0000256" key="3">
    <source>
        <dbReference type="ARBA" id="ARBA00022833"/>
    </source>
</evidence>
<keyword evidence="5" id="KW-0472">Membrane</keyword>
<keyword evidence="5" id="KW-1133">Transmembrane helix</keyword>
<gene>
    <name evidence="7" type="ORF">g.23469</name>
</gene>
<dbReference type="InterPro" id="IPR011016">
    <property type="entry name" value="Znf_RING-CH"/>
</dbReference>
<dbReference type="EMBL" id="GDKF01002634">
    <property type="protein sequence ID" value="JAT75988.1"/>
    <property type="molecule type" value="Transcribed_RNA"/>
</dbReference>
<protein>
    <recommendedName>
        <fullName evidence="6">RING-CH-type domain-containing protein</fullName>
    </recommendedName>
</protein>
<dbReference type="InterPro" id="IPR013083">
    <property type="entry name" value="Znf_RING/FYVE/PHD"/>
</dbReference>
<sequence>MPEIAAASDSPAQSRTQVGDEQPLLDAERQAPVEETAGAKPGVASSLSSWWRRVLRREEVSPSVPAPVPEGGPPSSSDTAPATLTVVEEQCSSSTGDIARLSVSRPGGERSKGDKGVHRIGSQGSMGRRSDPVCLICLETLTSEEFRNGEAMTLDCQCRGDLALRHRECAIKWAQVKGDCICELCKHEVKNLPALPPRPPQEEGNAGMEDVYSSQQMVELAPSHADLVFDCVRVTWVAMIVSILFFDMNLASALWTGLVAGLAYSFMVRLMYRQHFAAMQRLAEAHAAGAGSLARGPVHIPIVTVV</sequence>
<keyword evidence="1" id="KW-0479">Metal-binding</keyword>
<evidence type="ECO:0000313" key="7">
    <source>
        <dbReference type="EMBL" id="JAT75988.1"/>
    </source>
</evidence>
<evidence type="ECO:0000256" key="5">
    <source>
        <dbReference type="SAM" id="Phobius"/>
    </source>
</evidence>
<dbReference type="PROSITE" id="PS51292">
    <property type="entry name" value="ZF_RING_CH"/>
    <property type="match status" value="1"/>
</dbReference>
<dbReference type="SUPFAM" id="SSF57850">
    <property type="entry name" value="RING/U-box"/>
    <property type="match status" value="1"/>
</dbReference>
<dbReference type="Pfam" id="PF12906">
    <property type="entry name" value="RINGv"/>
    <property type="match status" value="1"/>
</dbReference>
<evidence type="ECO:0000256" key="1">
    <source>
        <dbReference type="ARBA" id="ARBA00022723"/>
    </source>
</evidence>